<name>A0ABD4YI72_9PSED</name>
<organism evidence="2 3">
    <name type="scientific">Pseudomonas juntendi</name>
    <dbReference type="NCBI Taxonomy" id="2666183"/>
    <lineage>
        <taxon>Bacteria</taxon>
        <taxon>Pseudomonadati</taxon>
        <taxon>Pseudomonadota</taxon>
        <taxon>Gammaproteobacteria</taxon>
        <taxon>Pseudomonadales</taxon>
        <taxon>Pseudomonadaceae</taxon>
        <taxon>Pseudomonas</taxon>
    </lineage>
</organism>
<feature type="chain" id="PRO_5044791593" evidence="1">
    <location>
        <begin position="22"/>
        <end position="238"/>
    </location>
</feature>
<protein>
    <submittedName>
        <fullName evidence="2">TorF family putative porin</fullName>
    </submittedName>
</protein>
<evidence type="ECO:0000313" key="3">
    <source>
        <dbReference type="Proteomes" id="UP001160152"/>
    </source>
</evidence>
<dbReference type="NCBIfam" id="TIGR02001">
    <property type="entry name" value="gcw_chp"/>
    <property type="match status" value="1"/>
</dbReference>
<proteinExistence type="predicted"/>
<dbReference type="Pfam" id="PF09694">
    <property type="entry name" value="Gcw_chp"/>
    <property type="match status" value="1"/>
</dbReference>
<reference evidence="2 3" key="1">
    <citation type="submission" date="2022-09" db="EMBL/GenBank/DDBJ databases">
        <title>Intensive care unit water sources are persistently colonized with multi-drug resistant bacteria and are the site of extensive horizontal gene transfer of antibiotic resistance genes.</title>
        <authorList>
            <person name="Diorio-Toth L."/>
        </authorList>
    </citation>
    <scope>NUCLEOTIDE SEQUENCE [LARGE SCALE GENOMIC DNA]</scope>
    <source>
        <strain evidence="2 3">GD03901</strain>
    </source>
</reference>
<feature type="signal peptide" evidence="1">
    <location>
        <begin position="1"/>
        <end position="21"/>
    </location>
</feature>
<keyword evidence="1" id="KW-0732">Signal</keyword>
<evidence type="ECO:0000256" key="1">
    <source>
        <dbReference type="SAM" id="SignalP"/>
    </source>
</evidence>
<comment type="caution">
    <text evidence="2">The sequence shown here is derived from an EMBL/GenBank/DDBJ whole genome shotgun (WGS) entry which is preliminary data.</text>
</comment>
<dbReference type="AlphaFoldDB" id="A0ABD4YI72"/>
<sequence length="238" mass="26603">MLKIVKAIFLAGLICCGAARAEISSTVALTSEYQMRGIGYSGDDPALSGSLNWYGSNGTYVGTWVSNTDSFADGDPYDDGASIEVDFYGGYNGQLENGLRYGVIGYYYYFPGTNYTIDYPEIGFSTGYGNFNAYYYYSNDMISSSMESHYVAADYTFNLPWQVDLTFAAGHSFGEYYRNTELTGAHEYSNWEIAVKRSFGPVDAKLSWVDTDLSGRFYNDGEFLRNDGRFIFTLSHTF</sequence>
<dbReference type="Proteomes" id="UP001160152">
    <property type="component" value="Unassembled WGS sequence"/>
</dbReference>
<gene>
    <name evidence="2" type="ORF">N5C70_21090</name>
</gene>
<dbReference type="EMBL" id="JAOCBV010000001">
    <property type="protein sequence ID" value="MDH0759189.1"/>
    <property type="molecule type" value="Genomic_DNA"/>
</dbReference>
<accession>A0ABD4YI72</accession>
<dbReference type="InterPro" id="IPR010239">
    <property type="entry name" value="CHP02001"/>
</dbReference>
<dbReference type="RefSeq" id="WP_212632232.1">
    <property type="nucleotide sequence ID" value="NZ_JAOCBV010000001.1"/>
</dbReference>
<evidence type="ECO:0000313" key="2">
    <source>
        <dbReference type="EMBL" id="MDH0759189.1"/>
    </source>
</evidence>